<dbReference type="PANTHER" id="PTHR39560:SF1">
    <property type="entry name" value="PROTEIN ADENYLYLTRANSFERASE FIC-RELATED"/>
    <property type="match status" value="1"/>
</dbReference>
<evidence type="ECO:0000256" key="6">
    <source>
        <dbReference type="ARBA" id="ARBA00047939"/>
    </source>
</evidence>
<dbReference type="PANTHER" id="PTHR39560">
    <property type="entry name" value="PROTEIN ADENYLYLTRANSFERASE FIC-RELATED"/>
    <property type="match status" value="1"/>
</dbReference>
<comment type="catalytic activity">
    <reaction evidence="7">
        <text>L-tyrosyl-[protein] + ATP = O-(5'-adenylyl)-L-tyrosyl-[protein] + diphosphate</text>
        <dbReference type="Rhea" id="RHEA:54288"/>
        <dbReference type="Rhea" id="RHEA-COMP:10136"/>
        <dbReference type="Rhea" id="RHEA-COMP:13846"/>
        <dbReference type="ChEBI" id="CHEBI:30616"/>
        <dbReference type="ChEBI" id="CHEBI:33019"/>
        <dbReference type="ChEBI" id="CHEBI:46858"/>
        <dbReference type="ChEBI" id="CHEBI:83624"/>
        <dbReference type="EC" id="2.7.7.108"/>
    </reaction>
</comment>
<dbReference type="Pfam" id="PF02661">
    <property type="entry name" value="Fic"/>
    <property type="match status" value="1"/>
</dbReference>
<reference evidence="9 10" key="1">
    <citation type="journal article" date="2016" name="Nat. Commun.">
        <title>Thousands of microbial genomes shed light on interconnected biogeochemical processes in an aquifer system.</title>
        <authorList>
            <person name="Anantharaman K."/>
            <person name="Brown C.T."/>
            <person name="Hug L.A."/>
            <person name="Sharon I."/>
            <person name="Castelle C.J."/>
            <person name="Probst A.J."/>
            <person name="Thomas B.C."/>
            <person name="Singh A."/>
            <person name="Wilkins M.J."/>
            <person name="Karaoz U."/>
            <person name="Brodie E.L."/>
            <person name="Williams K.H."/>
            <person name="Hubbard S.S."/>
            <person name="Banfield J.F."/>
        </authorList>
    </citation>
    <scope>NUCLEOTIDE SEQUENCE [LARGE SCALE GENOMIC DNA]</scope>
</reference>
<keyword evidence="3" id="KW-0547">Nucleotide-binding</keyword>
<sequence>MISSKIKMSRYCYKDTDILINNYKVFDRDLLNRIERDITDLKLTELQIKPVKGSFNLTHFKAIHKFIFGDIYPFAGKIRREDIFKGATMFAKYYLVNDGLKKLFSELAVENHLKEICAEKLPRRLAHYMAELNMLHPFCEGNGRAIREFIRELALGCGYEVNWYVLDKSQLLTAMKASAIFGNESLERLLKTALVRDEYAMQEAK</sequence>
<keyword evidence="4" id="KW-0067">ATP-binding</keyword>
<evidence type="ECO:0000256" key="7">
    <source>
        <dbReference type="ARBA" id="ARBA00048696"/>
    </source>
</evidence>
<evidence type="ECO:0000256" key="3">
    <source>
        <dbReference type="ARBA" id="ARBA00022741"/>
    </source>
</evidence>
<evidence type="ECO:0000256" key="1">
    <source>
        <dbReference type="ARBA" id="ARBA00022679"/>
    </source>
</evidence>
<keyword evidence="1" id="KW-0808">Transferase</keyword>
<accession>A0A1F7WZG6</accession>
<proteinExistence type="predicted"/>
<dbReference type="Gene3D" id="1.10.3290.10">
    <property type="entry name" value="Fido-like domain"/>
    <property type="match status" value="1"/>
</dbReference>
<protein>
    <recommendedName>
        <fullName evidence="5">protein adenylyltransferase</fullName>
        <ecNumber evidence="5">2.7.7.108</ecNumber>
    </recommendedName>
</protein>
<comment type="catalytic activity">
    <reaction evidence="6">
        <text>L-threonyl-[protein] + ATP = 3-O-(5'-adenylyl)-L-threonyl-[protein] + diphosphate</text>
        <dbReference type="Rhea" id="RHEA:54292"/>
        <dbReference type="Rhea" id="RHEA-COMP:11060"/>
        <dbReference type="Rhea" id="RHEA-COMP:13847"/>
        <dbReference type="ChEBI" id="CHEBI:30013"/>
        <dbReference type="ChEBI" id="CHEBI:30616"/>
        <dbReference type="ChEBI" id="CHEBI:33019"/>
        <dbReference type="ChEBI" id="CHEBI:138113"/>
        <dbReference type="EC" id="2.7.7.108"/>
    </reaction>
</comment>
<name>A0A1F7WZG6_9BACT</name>
<gene>
    <name evidence="9" type="ORF">A2008_09685</name>
</gene>
<evidence type="ECO:0000313" key="9">
    <source>
        <dbReference type="EMBL" id="OGM08262.1"/>
    </source>
</evidence>
<dbReference type="EMBL" id="MGFH01000020">
    <property type="protein sequence ID" value="OGM08262.1"/>
    <property type="molecule type" value="Genomic_DNA"/>
</dbReference>
<keyword evidence="2" id="KW-0548">Nucleotidyltransferase</keyword>
<dbReference type="SUPFAM" id="SSF140931">
    <property type="entry name" value="Fic-like"/>
    <property type="match status" value="1"/>
</dbReference>
<dbReference type="AlphaFoldDB" id="A0A1F7WZG6"/>
<dbReference type="PROSITE" id="PS51459">
    <property type="entry name" value="FIDO"/>
    <property type="match status" value="1"/>
</dbReference>
<feature type="domain" description="Fido" evidence="8">
    <location>
        <begin position="55"/>
        <end position="192"/>
    </location>
</feature>
<dbReference type="InterPro" id="IPR003812">
    <property type="entry name" value="Fido"/>
</dbReference>
<dbReference type="STRING" id="1817813.A2008_09685"/>
<dbReference type="InterPro" id="IPR036597">
    <property type="entry name" value="Fido-like_dom_sf"/>
</dbReference>
<evidence type="ECO:0000256" key="5">
    <source>
        <dbReference type="ARBA" id="ARBA00034531"/>
    </source>
</evidence>
<dbReference type="GO" id="GO:0070733">
    <property type="term" value="F:AMPylase activity"/>
    <property type="evidence" value="ECO:0007669"/>
    <property type="project" value="UniProtKB-EC"/>
</dbReference>
<comment type="caution">
    <text evidence="9">The sequence shown here is derived from an EMBL/GenBank/DDBJ whole genome shotgun (WGS) entry which is preliminary data.</text>
</comment>
<dbReference type="Proteomes" id="UP000178735">
    <property type="component" value="Unassembled WGS sequence"/>
</dbReference>
<dbReference type="GO" id="GO:0005524">
    <property type="term" value="F:ATP binding"/>
    <property type="evidence" value="ECO:0007669"/>
    <property type="project" value="UniProtKB-KW"/>
</dbReference>
<evidence type="ECO:0000313" key="10">
    <source>
        <dbReference type="Proteomes" id="UP000178735"/>
    </source>
</evidence>
<evidence type="ECO:0000256" key="2">
    <source>
        <dbReference type="ARBA" id="ARBA00022695"/>
    </source>
</evidence>
<evidence type="ECO:0000256" key="4">
    <source>
        <dbReference type="ARBA" id="ARBA00022840"/>
    </source>
</evidence>
<dbReference type="GO" id="GO:0051302">
    <property type="term" value="P:regulation of cell division"/>
    <property type="evidence" value="ECO:0007669"/>
    <property type="project" value="TreeGrafter"/>
</dbReference>
<organism evidence="9 10">
    <name type="scientific">Candidatus Wallbacteria bacterium GWC2_49_35</name>
    <dbReference type="NCBI Taxonomy" id="1817813"/>
    <lineage>
        <taxon>Bacteria</taxon>
        <taxon>Candidatus Walliibacteriota</taxon>
    </lineage>
</organism>
<evidence type="ECO:0000259" key="8">
    <source>
        <dbReference type="PROSITE" id="PS51459"/>
    </source>
</evidence>
<dbReference type="EC" id="2.7.7.108" evidence="5"/>